<evidence type="ECO:0000256" key="1">
    <source>
        <dbReference type="SAM" id="MobiDB-lite"/>
    </source>
</evidence>
<proteinExistence type="predicted"/>
<accession>A0A1D1Z3S6</accession>
<dbReference type="EMBL" id="GDJX01006386">
    <property type="protein sequence ID" value="JAT61550.1"/>
    <property type="molecule type" value="Transcribed_RNA"/>
</dbReference>
<feature type="compositionally biased region" description="Low complexity" evidence="1">
    <location>
        <begin position="125"/>
        <end position="147"/>
    </location>
</feature>
<feature type="non-terminal residue" evidence="2">
    <location>
        <position position="154"/>
    </location>
</feature>
<name>A0A1D1Z3S6_9ARAE</name>
<dbReference type="AlphaFoldDB" id="A0A1D1Z3S6"/>
<sequence>PGSGASANGCSPNRLVMLPGPRSCPTGVGPKAQSDPTATASWSPPVRPSAHRGRRPHLPSSSVLLASSVSSFHISSYLLTPPPPLQTPPFPTPKAQPQWPPPRLSPWPPSSLPPSRPPPYPLPSPQSQDSDPPPSAARSPASVSTPPAGSSPSP</sequence>
<evidence type="ECO:0000313" key="2">
    <source>
        <dbReference type="EMBL" id="JAT61550.1"/>
    </source>
</evidence>
<protein>
    <submittedName>
        <fullName evidence="2">Uncharacterized protein</fullName>
    </submittedName>
</protein>
<feature type="region of interest" description="Disordered" evidence="1">
    <location>
        <begin position="75"/>
        <end position="154"/>
    </location>
</feature>
<dbReference type="PRINTS" id="PR01217">
    <property type="entry name" value="PRICHEXTENSN"/>
</dbReference>
<feature type="region of interest" description="Disordered" evidence="1">
    <location>
        <begin position="1"/>
        <end position="59"/>
    </location>
</feature>
<feature type="non-terminal residue" evidence="2">
    <location>
        <position position="1"/>
    </location>
</feature>
<feature type="compositionally biased region" description="Pro residues" evidence="1">
    <location>
        <begin position="80"/>
        <end position="124"/>
    </location>
</feature>
<feature type="compositionally biased region" description="Polar residues" evidence="1">
    <location>
        <begin position="1"/>
        <end position="11"/>
    </location>
</feature>
<reference evidence="2" key="1">
    <citation type="submission" date="2015-07" db="EMBL/GenBank/DDBJ databases">
        <title>Transcriptome Assembly of Anthurium amnicola.</title>
        <authorList>
            <person name="Suzuki J."/>
        </authorList>
    </citation>
    <scope>NUCLEOTIDE SEQUENCE</scope>
</reference>
<gene>
    <name evidence="2" type="ORF">g.70783</name>
</gene>
<organism evidence="2">
    <name type="scientific">Anthurium amnicola</name>
    <dbReference type="NCBI Taxonomy" id="1678845"/>
    <lineage>
        <taxon>Eukaryota</taxon>
        <taxon>Viridiplantae</taxon>
        <taxon>Streptophyta</taxon>
        <taxon>Embryophyta</taxon>
        <taxon>Tracheophyta</taxon>
        <taxon>Spermatophyta</taxon>
        <taxon>Magnoliopsida</taxon>
        <taxon>Liliopsida</taxon>
        <taxon>Araceae</taxon>
        <taxon>Pothoideae</taxon>
        <taxon>Potheae</taxon>
        <taxon>Anthurium</taxon>
    </lineage>
</organism>